<evidence type="ECO:0000313" key="2">
    <source>
        <dbReference type="EMBL" id="KAG1816414.1"/>
    </source>
</evidence>
<reference evidence="2" key="1">
    <citation type="journal article" date="2020" name="New Phytol.">
        <title>Comparative genomics reveals dynamic genome evolution in host specialist ectomycorrhizal fungi.</title>
        <authorList>
            <person name="Lofgren L.A."/>
            <person name="Nguyen N.H."/>
            <person name="Vilgalys R."/>
            <person name="Ruytinx J."/>
            <person name="Liao H.L."/>
            <person name="Branco S."/>
            <person name="Kuo A."/>
            <person name="LaButti K."/>
            <person name="Lipzen A."/>
            <person name="Andreopoulos W."/>
            <person name="Pangilinan J."/>
            <person name="Riley R."/>
            <person name="Hundley H."/>
            <person name="Na H."/>
            <person name="Barry K."/>
            <person name="Grigoriev I.V."/>
            <person name="Stajich J.E."/>
            <person name="Kennedy P.G."/>
        </authorList>
    </citation>
    <scope>NUCLEOTIDE SEQUENCE</scope>
    <source>
        <strain evidence="2">MN1</strain>
    </source>
</reference>
<evidence type="ECO:0000313" key="3">
    <source>
        <dbReference type="Proteomes" id="UP000807769"/>
    </source>
</evidence>
<dbReference type="GeneID" id="64623069"/>
<feature type="non-terminal residue" evidence="2">
    <location>
        <position position="1"/>
    </location>
</feature>
<dbReference type="OrthoDB" id="2656072at2759"/>
<dbReference type="RefSeq" id="XP_041193087.1">
    <property type="nucleotide sequence ID" value="XM_041329052.1"/>
</dbReference>
<dbReference type="AlphaFoldDB" id="A0A9P7EBG3"/>
<keyword evidence="3" id="KW-1185">Reference proteome</keyword>
<sequence>MMSDIGVNADTTPYMAPPGEEGLDLSYEGGEFKAFDGLSEQVTSLSGCHYVDLHTRHDRIEVQTGHWNTQLSRLVDVYLDYWDRNQGDGMPSIPDSFIIPDVNHCVLLADIELVDLF</sequence>
<gene>
    <name evidence="2" type="ORF">BJ212DRAFT_1199666</name>
</gene>
<organism evidence="2 3">
    <name type="scientific">Suillus subaureus</name>
    <dbReference type="NCBI Taxonomy" id="48587"/>
    <lineage>
        <taxon>Eukaryota</taxon>
        <taxon>Fungi</taxon>
        <taxon>Dikarya</taxon>
        <taxon>Basidiomycota</taxon>
        <taxon>Agaricomycotina</taxon>
        <taxon>Agaricomycetes</taxon>
        <taxon>Agaricomycetidae</taxon>
        <taxon>Boletales</taxon>
        <taxon>Suillineae</taxon>
        <taxon>Suillaceae</taxon>
        <taxon>Suillus</taxon>
    </lineage>
</organism>
<dbReference type="EMBL" id="JABBWG010000016">
    <property type="protein sequence ID" value="KAG1816414.1"/>
    <property type="molecule type" value="Genomic_DNA"/>
</dbReference>
<dbReference type="Proteomes" id="UP000807769">
    <property type="component" value="Unassembled WGS sequence"/>
</dbReference>
<protein>
    <submittedName>
        <fullName evidence="2">Uncharacterized protein</fullName>
    </submittedName>
</protein>
<proteinExistence type="predicted"/>
<comment type="caution">
    <text evidence="2">The sequence shown here is derived from an EMBL/GenBank/DDBJ whole genome shotgun (WGS) entry which is preliminary data.</text>
</comment>
<evidence type="ECO:0000256" key="1">
    <source>
        <dbReference type="SAM" id="MobiDB-lite"/>
    </source>
</evidence>
<accession>A0A9P7EBG3</accession>
<feature type="region of interest" description="Disordered" evidence="1">
    <location>
        <begin position="1"/>
        <end position="20"/>
    </location>
</feature>
<name>A0A9P7EBG3_9AGAM</name>